<evidence type="ECO:0000256" key="6">
    <source>
        <dbReference type="ARBA" id="ARBA00023069"/>
    </source>
</evidence>
<evidence type="ECO:0000256" key="10">
    <source>
        <dbReference type="SAM" id="Coils"/>
    </source>
</evidence>
<comment type="subunit">
    <text evidence="9">Microtubule inner protein component of sperm flagellar doublet microtubules.</text>
</comment>
<keyword evidence="8" id="KW-0966">Cell projection</keyword>
<dbReference type="PANTHER" id="PTHR14517:SF6">
    <property type="entry name" value="RE41410P"/>
    <property type="match status" value="1"/>
</dbReference>
<evidence type="ECO:0008006" key="13">
    <source>
        <dbReference type="Google" id="ProtNLM"/>
    </source>
</evidence>
<evidence type="ECO:0000313" key="11">
    <source>
        <dbReference type="EMBL" id="CAJ1389393.1"/>
    </source>
</evidence>
<evidence type="ECO:0000256" key="9">
    <source>
        <dbReference type="ARBA" id="ARBA00046435"/>
    </source>
</evidence>
<comment type="similarity">
    <text evidence="2">Belongs to the RIB43A family.</text>
</comment>
<dbReference type="PANTHER" id="PTHR14517">
    <property type="entry name" value="RIB43A-RELATED"/>
    <property type="match status" value="1"/>
</dbReference>
<dbReference type="EMBL" id="CAUJNA010001868">
    <property type="protein sequence ID" value="CAJ1389393.1"/>
    <property type="molecule type" value="Genomic_DNA"/>
</dbReference>
<protein>
    <recommendedName>
        <fullName evidence="13">RIB43A-like with coiled-coils protein 2</fullName>
    </recommendedName>
</protein>
<feature type="coiled-coil region" evidence="10">
    <location>
        <begin position="94"/>
        <end position="129"/>
    </location>
</feature>
<comment type="subcellular location">
    <subcellularLocation>
        <location evidence="1">Cytoplasm</location>
        <location evidence="1">Cytoskeleton</location>
        <location evidence="1">Flagellum axoneme</location>
    </subcellularLocation>
</comment>
<evidence type="ECO:0000256" key="4">
    <source>
        <dbReference type="ARBA" id="ARBA00022846"/>
    </source>
</evidence>
<keyword evidence="7" id="KW-0206">Cytoskeleton</keyword>
<keyword evidence="4" id="KW-0282">Flagellum</keyword>
<keyword evidence="12" id="KW-1185">Reference proteome</keyword>
<evidence type="ECO:0000256" key="8">
    <source>
        <dbReference type="ARBA" id="ARBA00023273"/>
    </source>
</evidence>
<feature type="coiled-coil region" evidence="10">
    <location>
        <begin position="201"/>
        <end position="297"/>
    </location>
</feature>
<gene>
    <name evidence="11" type="ORF">EVOR1521_LOCUS15021</name>
</gene>
<evidence type="ECO:0000256" key="2">
    <source>
        <dbReference type="ARBA" id="ARBA00006875"/>
    </source>
</evidence>
<evidence type="ECO:0000256" key="3">
    <source>
        <dbReference type="ARBA" id="ARBA00022490"/>
    </source>
</evidence>
<dbReference type="Pfam" id="PF05914">
    <property type="entry name" value="RIB43A"/>
    <property type="match status" value="1"/>
</dbReference>
<sequence length="427" mass="49768">MAMAQESMDETMDMAATQEPEQTEIVQLKVHGGGGLTATMVPEGLGLDSHVLDGTVRARLSPEERLAREVARRRQLELERRQRIFNSKRRLIGIDKQVIDAQVAEQQLRKEEQKRLDIAEDRAMLALDKQLKLQEAAKKQTIFELEKDCREFSSQQLSKEKSDTFDLNDPLRLRKEAQMRYGDADPRCGAASMLKFGGEDLMKAERKRQQQKQQVMFIEQQQFEKEMLIEENSDKKYIQETAEMIALRNEMETNEQNLRKELQQSQQAVNLDHAAGRARQQQELKEQESLLDAAELYHHGHDPFLNECKDNTNPNGRVRRAEYKGATKEERMQGLRILRQQAAEQNMQKYNEKVEDFRFQNLQEAARRQLILQERDKARNRRAMAEAMAKENLQLKAEKVQQTKAMNELYTNKFSDDFFAQFGTTTR</sequence>
<keyword evidence="6" id="KW-0969">Cilium</keyword>
<evidence type="ECO:0000256" key="5">
    <source>
        <dbReference type="ARBA" id="ARBA00023054"/>
    </source>
</evidence>
<evidence type="ECO:0000256" key="1">
    <source>
        <dbReference type="ARBA" id="ARBA00004611"/>
    </source>
</evidence>
<comment type="caution">
    <text evidence="11">The sequence shown here is derived from an EMBL/GenBank/DDBJ whole genome shotgun (WGS) entry which is preliminary data.</text>
</comment>
<evidence type="ECO:0000256" key="7">
    <source>
        <dbReference type="ARBA" id="ARBA00023212"/>
    </source>
</evidence>
<dbReference type="Proteomes" id="UP001178507">
    <property type="component" value="Unassembled WGS sequence"/>
</dbReference>
<proteinExistence type="inferred from homology"/>
<keyword evidence="3" id="KW-0963">Cytoplasm</keyword>
<dbReference type="AlphaFoldDB" id="A0AA36IMW9"/>
<evidence type="ECO:0000313" key="12">
    <source>
        <dbReference type="Proteomes" id="UP001178507"/>
    </source>
</evidence>
<name>A0AA36IMW9_9DINO</name>
<organism evidence="11 12">
    <name type="scientific">Effrenium voratum</name>
    <dbReference type="NCBI Taxonomy" id="2562239"/>
    <lineage>
        <taxon>Eukaryota</taxon>
        <taxon>Sar</taxon>
        <taxon>Alveolata</taxon>
        <taxon>Dinophyceae</taxon>
        <taxon>Suessiales</taxon>
        <taxon>Symbiodiniaceae</taxon>
        <taxon>Effrenium</taxon>
    </lineage>
</organism>
<keyword evidence="5 10" id="KW-0175">Coiled coil</keyword>
<accession>A0AA36IMW9</accession>
<reference evidence="11" key="1">
    <citation type="submission" date="2023-08" db="EMBL/GenBank/DDBJ databases">
        <authorList>
            <person name="Chen Y."/>
            <person name="Shah S."/>
            <person name="Dougan E. K."/>
            <person name="Thang M."/>
            <person name="Chan C."/>
        </authorList>
    </citation>
    <scope>NUCLEOTIDE SEQUENCE</scope>
</reference>
<dbReference type="InterPro" id="IPR008805">
    <property type="entry name" value="RIB43A"/>
</dbReference>